<dbReference type="OrthoDB" id="6074318at2759"/>
<keyword evidence="3" id="KW-0813">Transport</keyword>
<evidence type="ECO:0000256" key="9">
    <source>
        <dbReference type="ARBA" id="ARBA00023136"/>
    </source>
</evidence>
<proteinExistence type="inferred from homology"/>
<dbReference type="PANTHER" id="PTHR21522:SF32">
    <property type="entry name" value="OTOPETRIN-2"/>
    <property type="match status" value="1"/>
</dbReference>
<evidence type="ECO:0000256" key="5">
    <source>
        <dbReference type="ARBA" id="ARBA00022692"/>
    </source>
</evidence>
<feature type="transmembrane region" description="Helical" evidence="11">
    <location>
        <begin position="66"/>
        <end position="90"/>
    </location>
</feature>
<feature type="transmembrane region" description="Helical" evidence="11">
    <location>
        <begin position="615"/>
        <end position="640"/>
    </location>
</feature>
<feature type="transmembrane region" description="Helical" evidence="11">
    <location>
        <begin position="817"/>
        <end position="837"/>
    </location>
</feature>
<keyword evidence="13" id="KW-1185">Reference proteome</keyword>
<feature type="transmembrane region" description="Helical" evidence="11">
    <location>
        <begin position="849"/>
        <end position="871"/>
    </location>
</feature>
<sequence length="1032" mass="118069">MTPFKKLFRAIFVLPFSAGDPKNQYLNGIVTHDGSISGVVFLVSVVVILCEMLLIGSFGTEKDSTFLFVLTMEVTSGLAILICIILLIYASLKPDILKENDCWDVSNKIMMKFLWLFTFASLAYSGIFIAYHADCLINNYPLDHVKNRILCDVFLFTYRSVQTGFLTYFSQRVFVSKLRFYYGLLVLFLINITVIVIDFAHSIRDVKDFSINDTQIAKPNTCASNSSISTILRSVKNFLEPAELEYSLLTILFITQLWPKKKTISKNSNPLCTIRDSVTDGEYEPLVCVNEDVAIYDNIPCSANSENHKRMTMIFANIAFPVLISIPSTILLIIKIYASKDESVENALNIFNGFQVTILLFVLVKCYYLLQSDCKPTKVKSHFTSKDYLILVSFVGSLSLYLMRLISYILLVHTDNQNPTKTYTYVITIMGIYLQTVFLFQMKNYGKGNIQSSCISIEYTCLFMSVVNFMIWAEDSFIAARWVFRDDAPTLFYGNNVWKLLSEMTPFKRLFRAIFVLPFSAGDPKNQYLNGIVTHDGSVSGVVFLVSVVVILCEILLIGSFGTEQDSTFLFVLTMEVTSGLAILICIILLIYASLKPDILEVNDCWDVSNNIMMRFLWLFTLACLSYSCIFIAYHADCLINNYPIDDIQNRILCDVFLFTYRLVQTGFLTYFSQRVFVSKLRFYYGLLVLFLINITVIVIDFAHSVRDVKDFTINATQIAKPNTCASNSSISSILRKVEDFLEPAGLEYSLLTILFITQLWPKKKNISKNSNLPSNIRDSVSAGEYEPLVSRIENESIYDQIPKITNSENYKRRTWIFANIAFPVLISIPSTIFLIMKINASKDESIENALNIFNGFQVTILLFVLVKCFYLLQSECKPTKKESHFTSKDYLILVSFVGSLSIYTMRLIPYILLVHTDSQNPAKTYTYVITIMGIYFQTVFLFQMKNYGKGEIQSSWISIEYTCLFMSVVNLMIWAEDSFIAAQWVFANDAPTIFYGKMVWVTYFTLLFPFVIFYRFKCFVAFYGLYHRLSN</sequence>
<feature type="transmembrane region" description="Helical" evidence="11">
    <location>
        <begin position="388"/>
        <end position="411"/>
    </location>
</feature>
<keyword evidence="10" id="KW-0407">Ion channel</keyword>
<keyword evidence="4" id="KW-1003">Cell membrane</keyword>
<feature type="transmembrane region" description="Helical" evidence="11">
    <location>
        <begin position="891"/>
        <end position="913"/>
    </location>
</feature>
<feature type="transmembrane region" description="Helical" evidence="11">
    <location>
        <begin position="964"/>
        <end position="987"/>
    </location>
</feature>
<feature type="transmembrane region" description="Helical" evidence="11">
    <location>
        <begin position="454"/>
        <end position="473"/>
    </location>
</feature>
<dbReference type="Proteomes" id="UP000507470">
    <property type="component" value="Unassembled WGS sequence"/>
</dbReference>
<comment type="subcellular location">
    <subcellularLocation>
        <location evidence="1">Cell membrane</location>
        <topology evidence="1">Multi-pass membrane protein</topology>
    </subcellularLocation>
</comment>
<evidence type="ECO:0000256" key="8">
    <source>
        <dbReference type="ARBA" id="ARBA00023065"/>
    </source>
</evidence>
<evidence type="ECO:0000256" key="10">
    <source>
        <dbReference type="ARBA" id="ARBA00023303"/>
    </source>
</evidence>
<evidence type="ECO:0000256" key="7">
    <source>
        <dbReference type="ARBA" id="ARBA00022989"/>
    </source>
</evidence>
<feature type="transmembrane region" description="Helical" evidence="11">
    <location>
        <begin position="314"/>
        <end position="338"/>
    </location>
</feature>
<keyword evidence="5 11" id="KW-0812">Transmembrane</keyword>
<feature type="transmembrane region" description="Helical" evidence="11">
    <location>
        <begin position="113"/>
        <end position="137"/>
    </location>
</feature>
<evidence type="ECO:0000313" key="12">
    <source>
        <dbReference type="EMBL" id="CAC5400776.1"/>
    </source>
</evidence>
<dbReference type="GO" id="GO:0015252">
    <property type="term" value="F:proton channel activity"/>
    <property type="evidence" value="ECO:0007669"/>
    <property type="project" value="InterPro"/>
</dbReference>
<dbReference type="Pfam" id="PF03189">
    <property type="entry name" value="Otopetrin"/>
    <property type="match status" value="2"/>
</dbReference>
<gene>
    <name evidence="12" type="ORF">MCOR_34927</name>
</gene>
<organism evidence="12 13">
    <name type="scientific">Mytilus coruscus</name>
    <name type="common">Sea mussel</name>
    <dbReference type="NCBI Taxonomy" id="42192"/>
    <lineage>
        <taxon>Eukaryota</taxon>
        <taxon>Metazoa</taxon>
        <taxon>Spiralia</taxon>
        <taxon>Lophotrochozoa</taxon>
        <taxon>Mollusca</taxon>
        <taxon>Bivalvia</taxon>
        <taxon>Autobranchia</taxon>
        <taxon>Pteriomorphia</taxon>
        <taxon>Mytilida</taxon>
        <taxon>Mytiloidea</taxon>
        <taxon>Mytilidae</taxon>
        <taxon>Mytilinae</taxon>
        <taxon>Mytilus</taxon>
    </lineage>
</organism>
<dbReference type="InterPro" id="IPR004878">
    <property type="entry name" value="Otopetrin"/>
</dbReference>
<feature type="transmembrane region" description="Helical" evidence="11">
    <location>
        <begin position="34"/>
        <end position="54"/>
    </location>
</feature>
<dbReference type="EMBL" id="CACVKT020006310">
    <property type="protein sequence ID" value="CAC5400776.1"/>
    <property type="molecule type" value="Genomic_DNA"/>
</dbReference>
<reference evidence="12 13" key="1">
    <citation type="submission" date="2020-06" db="EMBL/GenBank/DDBJ databases">
        <authorList>
            <person name="Li R."/>
            <person name="Bekaert M."/>
        </authorList>
    </citation>
    <scope>NUCLEOTIDE SEQUENCE [LARGE SCALE GENOMIC DNA]</scope>
    <source>
        <strain evidence="13">wild</strain>
    </source>
</reference>
<dbReference type="PANTHER" id="PTHR21522">
    <property type="entry name" value="PROTON CHANNEL OTOP"/>
    <property type="match status" value="1"/>
</dbReference>
<feature type="transmembrane region" description="Helical" evidence="11">
    <location>
        <begin position="683"/>
        <end position="703"/>
    </location>
</feature>
<evidence type="ECO:0000256" key="6">
    <source>
        <dbReference type="ARBA" id="ARBA00022781"/>
    </source>
</evidence>
<accession>A0A6J8CYW2</accession>
<comment type="similarity">
    <text evidence="2">Belongs to the otopetrin family.</text>
</comment>
<feature type="transmembrane region" description="Helical" evidence="11">
    <location>
        <begin position="925"/>
        <end position="943"/>
    </location>
</feature>
<feature type="transmembrane region" description="Helical" evidence="11">
    <location>
        <begin position="350"/>
        <end position="368"/>
    </location>
</feature>
<feature type="transmembrane region" description="Helical" evidence="11">
    <location>
        <begin position="569"/>
        <end position="595"/>
    </location>
</feature>
<name>A0A6J8CYW2_MYTCO</name>
<protein>
    <submittedName>
        <fullName evidence="12">Uncharacterized protein</fullName>
    </submittedName>
</protein>
<dbReference type="GO" id="GO:0005886">
    <property type="term" value="C:plasma membrane"/>
    <property type="evidence" value="ECO:0007669"/>
    <property type="project" value="UniProtKB-SubCell"/>
</dbReference>
<feature type="transmembrane region" description="Helical" evidence="11">
    <location>
        <begin position="538"/>
        <end position="557"/>
    </location>
</feature>
<evidence type="ECO:0000256" key="11">
    <source>
        <dbReference type="SAM" id="Phobius"/>
    </source>
</evidence>
<keyword evidence="9 11" id="KW-0472">Membrane</keyword>
<evidence type="ECO:0000256" key="1">
    <source>
        <dbReference type="ARBA" id="ARBA00004651"/>
    </source>
</evidence>
<dbReference type="AlphaFoldDB" id="A0A6J8CYW2"/>
<evidence type="ECO:0000313" key="13">
    <source>
        <dbReference type="Proteomes" id="UP000507470"/>
    </source>
</evidence>
<feature type="transmembrane region" description="Helical" evidence="11">
    <location>
        <begin position="180"/>
        <end position="200"/>
    </location>
</feature>
<evidence type="ECO:0000256" key="2">
    <source>
        <dbReference type="ARBA" id="ARBA00006513"/>
    </source>
</evidence>
<evidence type="ECO:0000256" key="4">
    <source>
        <dbReference type="ARBA" id="ARBA00022475"/>
    </source>
</evidence>
<keyword evidence="7 11" id="KW-1133">Transmembrane helix</keyword>
<keyword evidence="6" id="KW-0375">Hydrogen ion transport</keyword>
<keyword evidence="8" id="KW-0406">Ion transport</keyword>
<evidence type="ECO:0000256" key="3">
    <source>
        <dbReference type="ARBA" id="ARBA00022448"/>
    </source>
</evidence>
<feature type="transmembrane region" description="Helical" evidence="11">
    <location>
        <begin position="423"/>
        <end position="442"/>
    </location>
</feature>